<feature type="region of interest" description="Disordered" evidence="1">
    <location>
        <begin position="135"/>
        <end position="163"/>
    </location>
</feature>
<dbReference type="Proteomes" id="UP000689195">
    <property type="component" value="Unassembled WGS sequence"/>
</dbReference>
<dbReference type="OrthoDB" id="298914at2759"/>
<dbReference type="AlphaFoldDB" id="A0A8S1S6P8"/>
<proteinExistence type="predicted"/>
<dbReference type="EMBL" id="CAJJDO010000004">
    <property type="protein sequence ID" value="CAD8135313.1"/>
    <property type="molecule type" value="Genomic_DNA"/>
</dbReference>
<name>A0A8S1S6P8_9CILI</name>
<sequence length="183" mass="21571">MGCTCNQRITSPYKEFDLEEIIFGRTYIYGPPSIEKPQPIQLLKFSDDDINYQQDKEFQYSPQKIHSQEQTNAYIQSGDFRLMEQKLSVDEALILNEQHEQQEQNSILKEDRNSQMKDSNQDIVKYKSILKHKSTNTINTSYPQSPQHQLKESQTSNTQKSIKKVTFDKKSKVVYSSFRRIQY</sequence>
<keyword evidence="3" id="KW-1185">Reference proteome</keyword>
<gene>
    <name evidence="2" type="ORF">PPENT_87.1.T0040161</name>
</gene>
<evidence type="ECO:0000256" key="1">
    <source>
        <dbReference type="SAM" id="MobiDB-lite"/>
    </source>
</evidence>
<accession>A0A8S1S6P8</accession>
<feature type="compositionally biased region" description="Polar residues" evidence="1">
    <location>
        <begin position="135"/>
        <end position="160"/>
    </location>
</feature>
<evidence type="ECO:0000313" key="2">
    <source>
        <dbReference type="EMBL" id="CAD8135313.1"/>
    </source>
</evidence>
<reference evidence="2" key="1">
    <citation type="submission" date="2021-01" db="EMBL/GenBank/DDBJ databases">
        <authorList>
            <consortium name="Genoscope - CEA"/>
            <person name="William W."/>
        </authorList>
    </citation>
    <scope>NUCLEOTIDE SEQUENCE</scope>
</reference>
<organism evidence="2 3">
    <name type="scientific">Paramecium pentaurelia</name>
    <dbReference type="NCBI Taxonomy" id="43138"/>
    <lineage>
        <taxon>Eukaryota</taxon>
        <taxon>Sar</taxon>
        <taxon>Alveolata</taxon>
        <taxon>Ciliophora</taxon>
        <taxon>Intramacronucleata</taxon>
        <taxon>Oligohymenophorea</taxon>
        <taxon>Peniculida</taxon>
        <taxon>Parameciidae</taxon>
        <taxon>Paramecium</taxon>
    </lineage>
</organism>
<evidence type="ECO:0000313" key="3">
    <source>
        <dbReference type="Proteomes" id="UP000689195"/>
    </source>
</evidence>
<protein>
    <submittedName>
        <fullName evidence="2">Uncharacterized protein</fullName>
    </submittedName>
</protein>
<comment type="caution">
    <text evidence="2">The sequence shown here is derived from an EMBL/GenBank/DDBJ whole genome shotgun (WGS) entry which is preliminary data.</text>
</comment>